<dbReference type="GO" id="GO:0003723">
    <property type="term" value="F:RNA binding"/>
    <property type="evidence" value="ECO:0007669"/>
    <property type="project" value="UniProtKB-UniRule"/>
</dbReference>
<dbReference type="InterPro" id="IPR036612">
    <property type="entry name" value="KH_dom_type_1_sf"/>
</dbReference>
<keyword evidence="3" id="KW-0175">Coiled coil</keyword>
<dbReference type="InterPro" id="IPR051631">
    <property type="entry name" value="Ankyrin-KH/SAM_domain"/>
</dbReference>
<evidence type="ECO:0000259" key="6">
    <source>
        <dbReference type="SMART" id="SM00322"/>
    </source>
</evidence>
<dbReference type="AlphaFoldDB" id="A0A183EM64"/>
<name>A0A183EM64_9BILA</name>
<sequence>MPAIEENDSMNRDSEPEEVDPPRVPALIPNEHSVDEPVAVPVETSSSKRTSGKPARQRVRKESGKSVSSAISSPSNKTSNGANSDAEWMKATPRRGGARGAAGSGKNAASVTTPVVETVNNATGRRNVDSGKGTTGNAKSAAPPATPAEETGNTTTGWRHVDSGRGVAGSGKNAASGTATAEDTNNAATGWRHVDSSRRRSTKMSVSSNSIARVIGRAGGNINAIREATGAYIEVEKQSGKKEQHDRQITLKGPDVALKYVNAIAFFCDSLIILYFSGDR</sequence>
<keyword evidence="1" id="KW-0677">Repeat</keyword>
<feature type="region of interest" description="Disordered" evidence="5">
    <location>
        <begin position="1"/>
        <end position="208"/>
    </location>
</feature>
<reference evidence="7 8" key="2">
    <citation type="submission" date="2018-11" db="EMBL/GenBank/DDBJ databases">
        <authorList>
            <consortium name="Pathogen Informatics"/>
        </authorList>
    </citation>
    <scope>NUCLEOTIDE SEQUENCE [LARGE SCALE GENOMIC DNA]</scope>
</reference>
<feature type="compositionally biased region" description="Polar residues" evidence="5">
    <location>
        <begin position="110"/>
        <end position="124"/>
    </location>
</feature>
<evidence type="ECO:0000313" key="7">
    <source>
        <dbReference type="EMBL" id="VDN39393.1"/>
    </source>
</evidence>
<evidence type="ECO:0000256" key="2">
    <source>
        <dbReference type="ARBA" id="ARBA00023043"/>
    </source>
</evidence>
<feature type="compositionally biased region" description="Low complexity" evidence="5">
    <location>
        <begin position="178"/>
        <end position="189"/>
    </location>
</feature>
<dbReference type="PANTHER" id="PTHR23206:SF8">
    <property type="entry name" value="ANKYRIN REPEAT AND KH DOMAIN-CONTAINING 1"/>
    <property type="match status" value="1"/>
</dbReference>
<gene>
    <name evidence="7" type="ORF">GPUH_LOCUS22057</name>
</gene>
<evidence type="ECO:0000256" key="3">
    <source>
        <dbReference type="ARBA" id="ARBA00023054"/>
    </source>
</evidence>
<keyword evidence="8" id="KW-1185">Reference proteome</keyword>
<protein>
    <submittedName>
        <fullName evidence="9">KH domain-containing protein</fullName>
    </submittedName>
</protein>
<dbReference type="SMART" id="SM00322">
    <property type="entry name" value="KH"/>
    <property type="match status" value="1"/>
</dbReference>
<dbReference type="PANTHER" id="PTHR23206">
    <property type="entry name" value="MASK PROTEIN"/>
    <property type="match status" value="1"/>
</dbReference>
<dbReference type="OrthoDB" id="10071877at2759"/>
<feature type="compositionally biased region" description="Low complexity" evidence="5">
    <location>
        <begin position="141"/>
        <end position="157"/>
    </location>
</feature>
<keyword evidence="2" id="KW-0040">ANK repeat</keyword>
<dbReference type="Pfam" id="PF00013">
    <property type="entry name" value="KH_1"/>
    <property type="match status" value="1"/>
</dbReference>
<dbReference type="GO" id="GO:0045087">
    <property type="term" value="P:innate immune response"/>
    <property type="evidence" value="ECO:0007669"/>
    <property type="project" value="TreeGrafter"/>
</dbReference>
<feature type="domain" description="K Homology" evidence="6">
    <location>
        <begin position="198"/>
        <end position="272"/>
    </location>
</feature>
<dbReference type="GO" id="GO:0005737">
    <property type="term" value="C:cytoplasm"/>
    <property type="evidence" value="ECO:0007669"/>
    <property type="project" value="TreeGrafter"/>
</dbReference>
<evidence type="ECO:0000256" key="5">
    <source>
        <dbReference type="SAM" id="MobiDB-lite"/>
    </source>
</evidence>
<dbReference type="Proteomes" id="UP000271098">
    <property type="component" value="Unassembled WGS sequence"/>
</dbReference>
<accession>A0A183EM64</accession>
<evidence type="ECO:0000256" key="1">
    <source>
        <dbReference type="ARBA" id="ARBA00022737"/>
    </source>
</evidence>
<dbReference type="PROSITE" id="PS50084">
    <property type="entry name" value="KH_TYPE_1"/>
    <property type="match status" value="1"/>
</dbReference>
<dbReference type="Gene3D" id="3.30.1370.10">
    <property type="entry name" value="K Homology domain, type 1"/>
    <property type="match status" value="1"/>
</dbReference>
<reference evidence="9" key="1">
    <citation type="submission" date="2016-06" db="UniProtKB">
        <authorList>
            <consortium name="WormBaseParasite"/>
        </authorList>
    </citation>
    <scope>IDENTIFICATION</scope>
</reference>
<dbReference type="SUPFAM" id="SSF54791">
    <property type="entry name" value="Eukaryotic type KH-domain (KH-domain type I)"/>
    <property type="match status" value="1"/>
</dbReference>
<dbReference type="InterPro" id="IPR004087">
    <property type="entry name" value="KH_dom"/>
</dbReference>
<evidence type="ECO:0000313" key="9">
    <source>
        <dbReference type="WBParaSite" id="GPUH_0002208201-mRNA-1"/>
    </source>
</evidence>
<keyword evidence="4" id="KW-0694">RNA-binding</keyword>
<evidence type="ECO:0000313" key="8">
    <source>
        <dbReference type="Proteomes" id="UP000271098"/>
    </source>
</evidence>
<evidence type="ECO:0000256" key="4">
    <source>
        <dbReference type="PROSITE-ProRule" id="PRU00117"/>
    </source>
</evidence>
<dbReference type="EMBL" id="UYRT01094123">
    <property type="protein sequence ID" value="VDN39393.1"/>
    <property type="molecule type" value="Genomic_DNA"/>
</dbReference>
<proteinExistence type="predicted"/>
<dbReference type="WBParaSite" id="GPUH_0002208201-mRNA-1">
    <property type="protein sequence ID" value="GPUH_0002208201-mRNA-1"/>
    <property type="gene ID" value="GPUH_0002208201"/>
</dbReference>
<feature type="compositionally biased region" description="Polar residues" evidence="5">
    <location>
        <begin position="65"/>
        <end position="83"/>
    </location>
</feature>
<organism evidence="9">
    <name type="scientific">Gongylonema pulchrum</name>
    <dbReference type="NCBI Taxonomy" id="637853"/>
    <lineage>
        <taxon>Eukaryota</taxon>
        <taxon>Metazoa</taxon>
        <taxon>Ecdysozoa</taxon>
        <taxon>Nematoda</taxon>
        <taxon>Chromadorea</taxon>
        <taxon>Rhabditida</taxon>
        <taxon>Spirurina</taxon>
        <taxon>Spiruromorpha</taxon>
        <taxon>Spiruroidea</taxon>
        <taxon>Gongylonematidae</taxon>
        <taxon>Gongylonema</taxon>
    </lineage>
</organism>
<dbReference type="InterPro" id="IPR004088">
    <property type="entry name" value="KH_dom_type_1"/>
</dbReference>